<dbReference type="Gene3D" id="1.50.40.10">
    <property type="entry name" value="Mitochondrial carrier domain"/>
    <property type="match status" value="1"/>
</dbReference>
<dbReference type="EMBL" id="OV121139">
    <property type="protein sequence ID" value="CAH0562121.1"/>
    <property type="molecule type" value="Genomic_DNA"/>
</dbReference>
<dbReference type="PANTHER" id="PTHR21252:SF2">
    <property type="entry name" value="MITOCHONDRIAL OUTER MEMBRANE PROTEIN SLC25A46"/>
    <property type="match status" value="1"/>
</dbReference>
<keyword evidence="8" id="KW-0496">Mitochondrion</keyword>
<dbReference type="AlphaFoldDB" id="A0A9P0BEX9"/>
<evidence type="ECO:0000256" key="10">
    <source>
        <dbReference type="PROSITE-ProRule" id="PRU00282"/>
    </source>
</evidence>
<protein>
    <submittedName>
        <fullName evidence="12">Uncharacterized protein</fullName>
    </submittedName>
</protein>
<dbReference type="GO" id="GO:0090149">
    <property type="term" value="P:mitochondrial membrane fission"/>
    <property type="evidence" value="ECO:0007669"/>
    <property type="project" value="InterPro"/>
</dbReference>
<evidence type="ECO:0000313" key="13">
    <source>
        <dbReference type="Proteomes" id="UP001154078"/>
    </source>
</evidence>
<keyword evidence="9 10" id="KW-0472">Membrane</keyword>
<name>A0A9P0BEX9_BRAAE</name>
<evidence type="ECO:0000256" key="4">
    <source>
        <dbReference type="ARBA" id="ARBA00022692"/>
    </source>
</evidence>
<keyword evidence="13" id="KW-1185">Reference proteome</keyword>
<feature type="repeat" description="Solcar" evidence="10">
    <location>
        <begin position="1"/>
        <end position="61"/>
    </location>
</feature>
<dbReference type="InterPro" id="IPR018108">
    <property type="entry name" value="MCP_transmembrane"/>
</dbReference>
<keyword evidence="5" id="KW-0677">Repeat</keyword>
<dbReference type="Proteomes" id="UP001154078">
    <property type="component" value="Chromosome 8"/>
</dbReference>
<evidence type="ECO:0000313" key="12">
    <source>
        <dbReference type="EMBL" id="CAH0562121.1"/>
    </source>
</evidence>
<keyword evidence="3 11" id="KW-0813">Transport</keyword>
<evidence type="ECO:0000256" key="5">
    <source>
        <dbReference type="ARBA" id="ARBA00022737"/>
    </source>
</evidence>
<keyword evidence="6" id="KW-1000">Mitochondrion outer membrane</keyword>
<evidence type="ECO:0000256" key="11">
    <source>
        <dbReference type="RuleBase" id="RU000488"/>
    </source>
</evidence>
<sequence>MDTGNTLFPITTTYEGSLDCIERILKEEGYHGYYKGLGALILQHTTMLVLVLYADYLGHKYPRFFYKFRHMFRNRTWEQIEKETEEEEKRRQEELEKEMRPKNNALFFPREIRMFMSDGQTECWEAYQYPPYQFYY</sequence>
<evidence type="ECO:0000256" key="3">
    <source>
        <dbReference type="ARBA" id="ARBA00022448"/>
    </source>
</evidence>
<accession>A0A9P0BEX9</accession>
<gene>
    <name evidence="12" type="ORF">MELIAE_LOCUS11334</name>
</gene>
<evidence type="ECO:0000256" key="9">
    <source>
        <dbReference type="ARBA" id="ARBA00023136"/>
    </source>
</evidence>
<dbReference type="PROSITE" id="PS50920">
    <property type="entry name" value="SOLCAR"/>
    <property type="match status" value="1"/>
</dbReference>
<proteinExistence type="inferred from homology"/>
<dbReference type="OrthoDB" id="2403262at2759"/>
<dbReference type="InterPro" id="IPR039158">
    <property type="entry name" value="SLC25A46"/>
</dbReference>
<comment type="subcellular location">
    <subcellularLocation>
        <location evidence="1">Mitochondrion outer membrane</location>
        <topology evidence="1">Multi-pass membrane protein</topology>
    </subcellularLocation>
</comment>
<dbReference type="Pfam" id="PF00153">
    <property type="entry name" value="Mito_carr"/>
    <property type="match status" value="1"/>
</dbReference>
<keyword evidence="4 10" id="KW-0812">Transmembrane</keyword>
<evidence type="ECO:0000256" key="8">
    <source>
        <dbReference type="ARBA" id="ARBA00023128"/>
    </source>
</evidence>
<keyword evidence="7" id="KW-1133">Transmembrane helix</keyword>
<dbReference type="PANTHER" id="PTHR21252">
    <property type="entry name" value="TB1 PROTEIN-RELATED"/>
    <property type="match status" value="1"/>
</dbReference>
<evidence type="ECO:0000256" key="7">
    <source>
        <dbReference type="ARBA" id="ARBA00022989"/>
    </source>
</evidence>
<reference evidence="12" key="1">
    <citation type="submission" date="2021-12" db="EMBL/GenBank/DDBJ databases">
        <authorList>
            <person name="King R."/>
        </authorList>
    </citation>
    <scope>NUCLEOTIDE SEQUENCE</scope>
</reference>
<dbReference type="GO" id="GO:0005741">
    <property type="term" value="C:mitochondrial outer membrane"/>
    <property type="evidence" value="ECO:0007669"/>
    <property type="project" value="UniProtKB-SubCell"/>
</dbReference>
<comment type="similarity">
    <text evidence="2 11">Belongs to the mitochondrial carrier (TC 2.A.29) family.</text>
</comment>
<organism evidence="12 13">
    <name type="scientific">Brassicogethes aeneus</name>
    <name type="common">Rape pollen beetle</name>
    <name type="synonym">Meligethes aeneus</name>
    <dbReference type="NCBI Taxonomy" id="1431903"/>
    <lineage>
        <taxon>Eukaryota</taxon>
        <taxon>Metazoa</taxon>
        <taxon>Ecdysozoa</taxon>
        <taxon>Arthropoda</taxon>
        <taxon>Hexapoda</taxon>
        <taxon>Insecta</taxon>
        <taxon>Pterygota</taxon>
        <taxon>Neoptera</taxon>
        <taxon>Endopterygota</taxon>
        <taxon>Coleoptera</taxon>
        <taxon>Polyphaga</taxon>
        <taxon>Cucujiformia</taxon>
        <taxon>Nitidulidae</taxon>
        <taxon>Meligethinae</taxon>
        <taxon>Brassicogethes</taxon>
    </lineage>
</organism>
<evidence type="ECO:0000256" key="1">
    <source>
        <dbReference type="ARBA" id="ARBA00004374"/>
    </source>
</evidence>
<dbReference type="InterPro" id="IPR023395">
    <property type="entry name" value="MCP_dom_sf"/>
</dbReference>
<evidence type="ECO:0000256" key="2">
    <source>
        <dbReference type="ARBA" id="ARBA00006375"/>
    </source>
</evidence>
<evidence type="ECO:0000256" key="6">
    <source>
        <dbReference type="ARBA" id="ARBA00022787"/>
    </source>
</evidence>
<dbReference type="SUPFAM" id="SSF103506">
    <property type="entry name" value="Mitochondrial carrier"/>
    <property type="match status" value="1"/>
</dbReference>